<dbReference type="Gene3D" id="1.20.1250.20">
    <property type="entry name" value="MFS general substrate transporter like domains"/>
    <property type="match status" value="1"/>
</dbReference>
<dbReference type="EMBL" id="MU004182">
    <property type="protein sequence ID" value="KAF2501646.1"/>
    <property type="molecule type" value="Genomic_DNA"/>
</dbReference>
<evidence type="ECO:0000313" key="12">
    <source>
        <dbReference type="EMBL" id="KAF2501646.1"/>
    </source>
</evidence>
<feature type="transmembrane region" description="Helical" evidence="10">
    <location>
        <begin position="284"/>
        <end position="304"/>
    </location>
</feature>
<keyword evidence="3" id="KW-0813">Transport</keyword>
<keyword evidence="6 10" id="KW-1133">Transmembrane helix</keyword>
<dbReference type="InterPro" id="IPR036259">
    <property type="entry name" value="MFS_trans_sf"/>
</dbReference>
<evidence type="ECO:0000313" key="13">
    <source>
        <dbReference type="Proteomes" id="UP000799750"/>
    </source>
</evidence>
<evidence type="ECO:0000256" key="7">
    <source>
        <dbReference type="ARBA" id="ARBA00023136"/>
    </source>
</evidence>
<dbReference type="Proteomes" id="UP000799750">
    <property type="component" value="Unassembled WGS sequence"/>
</dbReference>
<evidence type="ECO:0000256" key="2">
    <source>
        <dbReference type="ARBA" id="ARBA00007520"/>
    </source>
</evidence>
<evidence type="ECO:0000256" key="5">
    <source>
        <dbReference type="ARBA" id="ARBA00022692"/>
    </source>
</evidence>
<feature type="transmembrane region" description="Helical" evidence="10">
    <location>
        <begin position="418"/>
        <end position="439"/>
    </location>
</feature>
<dbReference type="GO" id="GO:0022857">
    <property type="term" value="F:transmembrane transporter activity"/>
    <property type="evidence" value="ECO:0007669"/>
    <property type="project" value="InterPro"/>
</dbReference>
<feature type="transmembrane region" description="Helical" evidence="10">
    <location>
        <begin position="387"/>
        <end position="406"/>
    </location>
</feature>
<dbReference type="InterPro" id="IPR020846">
    <property type="entry name" value="MFS_dom"/>
</dbReference>
<feature type="region of interest" description="Disordered" evidence="9">
    <location>
        <begin position="1"/>
        <end position="49"/>
    </location>
</feature>
<name>A0A6A6RBA8_9PEZI</name>
<dbReference type="OrthoDB" id="10021397at2759"/>
<keyword evidence="13" id="KW-1185">Reference proteome</keyword>
<dbReference type="CDD" id="cd17502">
    <property type="entry name" value="MFS_Azr1_MDR_like"/>
    <property type="match status" value="1"/>
</dbReference>
<reference evidence="12" key="1">
    <citation type="journal article" date="2020" name="Stud. Mycol.">
        <title>101 Dothideomycetes genomes: a test case for predicting lifestyles and emergence of pathogens.</title>
        <authorList>
            <person name="Haridas S."/>
            <person name="Albert R."/>
            <person name="Binder M."/>
            <person name="Bloem J."/>
            <person name="Labutti K."/>
            <person name="Salamov A."/>
            <person name="Andreopoulos B."/>
            <person name="Baker S."/>
            <person name="Barry K."/>
            <person name="Bills G."/>
            <person name="Bluhm B."/>
            <person name="Cannon C."/>
            <person name="Castanera R."/>
            <person name="Culley D."/>
            <person name="Daum C."/>
            <person name="Ezra D."/>
            <person name="Gonzalez J."/>
            <person name="Henrissat B."/>
            <person name="Kuo A."/>
            <person name="Liang C."/>
            <person name="Lipzen A."/>
            <person name="Lutzoni F."/>
            <person name="Magnuson J."/>
            <person name="Mondo S."/>
            <person name="Nolan M."/>
            <person name="Ohm R."/>
            <person name="Pangilinan J."/>
            <person name="Park H.-J."/>
            <person name="Ramirez L."/>
            <person name="Alfaro M."/>
            <person name="Sun H."/>
            <person name="Tritt A."/>
            <person name="Yoshinaga Y."/>
            <person name="Zwiers L.-H."/>
            <person name="Turgeon B."/>
            <person name="Goodwin S."/>
            <person name="Spatafora J."/>
            <person name="Crous P."/>
            <person name="Grigoriev I."/>
        </authorList>
    </citation>
    <scope>NUCLEOTIDE SEQUENCE</scope>
    <source>
        <strain evidence="12">CBS 269.34</strain>
    </source>
</reference>
<feature type="compositionally biased region" description="Basic and acidic residues" evidence="9">
    <location>
        <begin position="25"/>
        <end position="34"/>
    </location>
</feature>
<dbReference type="Pfam" id="PF07690">
    <property type="entry name" value="MFS_1"/>
    <property type="match status" value="1"/>
</dbReference>
<dbReference type="FunFam" id="1.20.1250.20:FF:000196">
    <property type="entry name" value="MFS toxin efflux pump (AflT)"/>
    <property type="match status" value="1"/>
</dbReference>
<evidence type="ECO:0000256" key="4">
    <source>
        <dbReference type="ARBA" id="ARBA00022475"/>
    </source>
</evidence>
<organism evidence="12 13">
    <name type="scientific">Lophium mytilinum</name>
    <dbReference type="NCBI Taxonomy" id="390894"/>
    <lineage>
        <taxon>Eukaryota</taxon>
        <taxon>Fungi</taxon>
        <taxon>Dikarya</taxon>
        <taxon>Ascomycota</taxon>
        <taxon>Pezizomycotina</taxon>
        <taxon>Dothideomycetes</taxon>
        <taxon>Pleosporomycetidae</taxon>
        <taxon>Mytilinidiales</taxon>
        <taxon>Mytilinidiaceae</taxon>
        <taxon>Lophium</taxon>
    </lineage>
</organism>
<keyword evidence="7 10" id="KW-0472">Membrane</keyword>
<evidence type="ECO:0000256" key="8">
    <source>
        <dbReference type="ARBA" id="ARBA00023180"/>
    </source>
</evidence>
<dbReference type="AlphaFoldDB" id="A0A6A6RBA8"/>
<dbReference type="PROSITE" id="PS50850">
    <property type="entry name" value="MFS"/>
    <property type="match status" value="1"/>
</dbReference>
<sequence length="558" mass="60064">MASHDFEPEKEKPSDEVSQDSRPLSIEKTDEHARGASPVSPLQEPTSSYPQGTRLAIIVVSLMLSNFLIALDNTIIATAIPKITDEFHGLDKVAWYGSAYFMTFGAFQSTWGKFFKYFPLKTYFIAAMVIFEVGSLICAVAQNPTTLIVGRAIGGFGGAGIATGAFTIIGFAAEPKKRPQLIGFTGGTYGIAAVLGPLLGGVFSDKVSWRWCFYINLPIGGVAAILVLFFFHTPDDAKPAEASWREKLLQMDLVGAALVMGLIVTFILALQYGGLTKPWKGSVVIGLFVGSFALFVTCVFWEIYQGERAMLMPRLFKQRFVWVSCVFQFFFAGSYFTILYYLPIYFQSVHNASAIGSGVRNLPLIIALTISVIFSGAVLVKVGYATPFMIIGAAIGAISSGLLYMLDIDSSAGRWIGFQILCGFAAGGTFQVPLSVVQVNAKPEDMSATTAMVFFFQMIGGSFSLSAAQSAFNNRMVSRLASTAPGVNPATVLVTGATQIRWAFPPAQVPGVVVAYMAGLKVVFAITIGTFGMACLISMFGSWERLHAEDLKETGGVA</sequence>
<evidence type="ECO:0000256" key="1">
    <source>
        <dbReference type="ARBA" id="ARBA00004651"/>
    </source>
</evidence>
<feature type="transmembrane region" description="Helical" evidence="10">
    <location>
        <begin position="148"/>
        <end position="169"/>
    </location>
</feature>
<dbReference type="PANTHER" id="PTHR23501">
    <property type="entry name" value="MAJOR FACILITATOR SUPERFAMILY"/>
    <property type="match status" value="1"/>
</dbReference>
<keyword evidence="8" id="KW-0325">Glycoprotein</keyword>
<evidence type="ECO:0000256" key="10">
    <source>
        <dbReference type="SAM" id="Phobius"/>
    </source>
</evidence>
<dbReference type="FunFam" id="1.20.1720.10:FF:000012">
    <property type="entry name" value="MFS toxin efflux pump (AflT)"/>
    <property type="match status" value="1"/>
</dbReference>
<feature type="transmembrane region" description="Helical" evidence="10">
    <location>
        <begin position="253"/>
        <end position="272"/>
    </location>
</feature>
<comment type="similarity">
    <text evidence="2">Belongs to the major facilitator superfamily. TCR/Tet family.</text>
</comment>
<keyword evidence="5 10" id="KW-0812">Transmembrane</keyword>
<protein>
    <submittedName>
        <fullName evidence="12">MFS general substrate transporter</fullName>
    </submittedName>
</protein>
<feature type="transmembrane region" description="Helical" evidence="10">
    <location>
        <begin position="123"/>
        <end position="142"/>
    </location>
</feature>
<feature type="transmembrane region" description="Helical" evidence="10">
    <location>
        <begin position="181"/>
        <end position="201"/>
    </location>
</feature>
<keyword evidence="4" id="KW-1003">Cell membrane</keyword>
<proteinExistence type="inferred from homology"/>
<dbReference type="InterPro" id="IPR011701">
    <property type="entry name" value="MFS"/>
</dbReference>
<evidence type="ECO:0000256" key="6">
    <source>
        <dbReference type="ARBA" id="ARBA00022989"/>
    </source>
</evidence>
<feature type="transmembrane region" description="Helical" evidence="10">
    <location>
        <begin position="320"/>
        <end position="342"/>
    </location>
</feature>
<feature type="transmembrane region" description="Helical" evidence="10">
    <location>
        <begin position="55"/>
        <end position="81"/>
    </location>
</feature>
<evidence type="ECO:0000256" key="9">
    <source>
        <dbReference type="SAM" id="MobiDB-lite"/>
    </source>
</evidence>
<dbReference type="GO" id="GO:0005886">
    <property type="term" value="C:plasma membrane"/>
    <property type="evidence" value="ECO:0007669"/>
    <property type="project" value="UniProtKB-SubCell"/>
</dbReference>
<feature type="domain" description="Major facilitator superfamily (MFS) profile" evidence="11">
    <location>
        <begin position="58"/>
        <end position="546"/>
    </location>
</feature>
<feature type="transmembrane region" description="Helical" evidence="10">
    <location>
        <begin position="513"/>
        <end position="537"/>
    </location>
</feature>
<accession>A0A6A6RBA8</accession>
<dbReference type="SUPFAM" id="SSF103473">
    <property type="entry name" value="MFS general substrate transporter"/>
    <property type="match status" value="1"/>
</dbReference>
<evidence type="ECO:0000256" key="3">
    <source>
        <dbReference type="ARBA" id="ARBA00022448"/>
    </source>
</evidence>
<feature type="transmembrane region" description="Helical" evidence="10">
    <location>
        <begin position="362"/>
        <end position="380"/>
    </location>
</feature>
<dbReference type="FunFam" id="1.20.1250.20:FF:000489">
    <property type="entry name" value="MFS general substrate transporter"/>
    <property type="match status" value="1"/>
</dbReference>
<feature type="transmembrane region" description="Helical" evidence="10">
    <location>
        <begin position="451"/>
        <end position="472"/>
    </location>
</feature>
<feature type="transmembrane region" description="Helical" evidence="10">
    <location>
        <begin position="93"/>
        <end position="111"/>
    </location>
</feature>
<dbReference type="PANTHER" id="PTHR23501:SF177">
    <property type="entry name" value="MAJOR FACILITATOR SUPERFAMILY (MFS) PROFILE DOMAIN-CONTAINING PROTEIN-RELATED"/>
    <property type="match status" value="1"/>
</dbReference>
<feature type="compositionally biased region" description="Basic and acidic residues" evidence="9">
    <location>
        <begin position="1"/>
        <end position="15"/>
    </location>
</feature>
<evidence type="ECO:0000259" key="11">
    <source>
        <dbReference type="PROSITE" id="PS50850"/>
    </source>
</evidence>
<feature type="transmembrane region" description="Helical" evidence="10">
    <location>
        <begin position="213"/>
        <end position="232"/>
    </location>
</feature>
<comment type="subcellular location">
    <subcellularLocation>
        <location evidence="1">Cell membrane</location>
        <topology evidence="1">Multi-pass membrane protein</topology>
    </subcellularLocation>
</comment>
<gene>
    <name evidence="12" type="ORF">BU16DRAFT_500892</name>
</gene>